<dbReference type="SUPFAM" id="SSF52540">
    <property type="entry name" value="P-loop containing nucleoside triphosphate hydrolases"/>
    <property type="match status" value="1"/>
</dbReference>
<evidence type="ECO:0000313" key="1">
    <source>
        <dbReference type="EMBL" id="PWE16045.1"/>
    </source>
</evidence>
<dbReference type="RefSeq" id="WP_109088499.1">
    <property type="nucleotide sequence ID" value="NZ_JBHXOA010000001.1"/>
</dbReference>
<reference evidence="1 2" key="1">
    <citation type="submission" date="2018-05" db="EMBL/GenBank/DDBJ databases">
        <title>Genome Sequence of an Efficient Indole-Degrading Bacterium, Alcaligenes sp.YBY.</title>
        <authorList>
            <person name="Yang B."/>
        </authorList>
    </citation>
    <scope>NUCLEOTIDE SEQUENCE [LARGE SCALE GENOMIC DNA]</scope>
    <source>
        <strain evidence="1 2">YBY</strain>
    </source>
</reference>
<comment type="caution">
    <text evidence="1">The sequence shown here is derived from an EMBL/GenBank/DDBJ whole genome shotgun (WGS) entry which is preliminary data.</text>
</comment>
<dbReference type="GO" id="GO:0016301">
    <property type="term" value="F:kinase activity"/>
    <property type="evidence" value="ECO:0007669"/>
    <property type="project" value="UniProtKB-KW"/>
</dbReference>
<proteinExistence type="predicted"/>
<dbReference type="EMBL" id="QEXO01000001">
    <property type="protein sequence ID" value="PWE16045.1"/>
    <property type="molecule type" value="Genomic_DNA"/>
</dbReference>
<keyword evidence="1" id="KW-0418">Kinase</keyword>
<dbReference type="AlphaFoldDB" id="A0A2U2BPX7"/>
<dbReference type="STRING" id="511.UZ73_00300"/>
<name>A0A2U2BPX7_ALCFA</name>
<dbReference type="Gene3D" id="3.40.50.300">
    <property type="entry name" value="P-loop containing nucleotide triphosphate hydrolases"/>
    <property type="match status" value="2"/>
</dbReference>
<dbReference type="Pfam" id="PF21448">
    <property type="entry name" value="DNMK"/>
    <property type="match status" value="1"/>
</dbReference>
<sequence length="269" mass="30417">MSLLIGLAAKARSGKDTVASLLLAHNPLLAAYALADPVKMGCEVLFGLSPAQAWTDDSLKEVPIALWQRSPRQCFQLLGTDWMRQRDPDHWLRRAQHVLEFGPGAPLAKNSQDYSVWALALAAIYGMSPEHLDDEQADQVDAFWGLSPRQAAEHLRNQVLAEYPDYEQRRQSLPLFPPSHQLPDMSQARCLLIKDIRYENEANFIREHGGEIWHIERPGNPVISQHSSEWGVERAPQDYLIRNDAGLEELASKVRDVWTGFTQRHGLTL</sequence>
<dbReference type="InterPro" id="IPR048444">
    <property type="entry name" value="DNMK"/>
</dbReference>
<accession>A0A2U2BPX7</accession>
<protein>
    <submittedName>
        <fullName evidence="1">Deoxynucleotide monophosphate kinase</fullName>
    </submittedName>
</protein>
<evidence type="ECO:0000313" key="2">
    <source>
        <dbReference type="Proteomes" id="UP000245216"/>
    </source>
</evidence>
<reference evidence="1 2" key="2">
    <citation type="submission" date="2018-05" db="EMBL/GenBank/DDBJ databases">
        <authorList>
            <person name="Lanie J.A."/>
            <person name="Ng W.-L."/>
            <person name="Kazmierczak K.M."/>
            <person name="Andrzejewski T.M."/>
            <person name="Davidsen T.M."/>
            <person name="Wayne K.J."/>
            <person name="Tettelin H."/>
            <person name="Glass J.I."/>
            <person name="Rusch D."/>
            <person name="Podicherti R."/>
            <person name="Tsui H.-C.T."/>
            <person name="Winkler M.E."/>
        </authorList>
    </citation>
    <scope>NUCLEOTIDE SEQUENCE [LARGE SCALE GENOMIC DNA]</scope>
    <source>
        <strain evidence="1 2">YBY</strain>
    </source>
</reference>
<organism evidence="1 2">
    <name type="scientific">Alcaligenes faecalis</name>
    <dbReference type="NCBI Taxonomy" id="511"/>
    <lineage>
        <taxon>Bacteria</taxon>
        <taxon>Pseudomonadati</taxon>
        <taxon>Pseudomonadota</taxon>
        <taxon>Betaproteobacteria</taxon>
        <taxon>Burkholderiales</taxon>
        <taxon>Alcaligenaceae</taxon>
        <taxon>Alcaligenes</taxon>
    </lineage>
</organism>
<keyword evidence="1" id="KW-0808">Transferase</keyword>
<dbReference type="Proteomes" id="UP000245216">
    <property type="component" value="Unassembled WGS sequence"/>
</dbReference>
<gene>
    <name evidence="1" type="ORF">DF183_04770</name>
</gene>
<dbReference type="InterPro" id="IPR027417">
    <property type="entry name" value="P-loop_NTPase"/>
</dbReference>